<sequence length="76" mass="8483">MNQFICVTHANEESEGPVYINPGQVVYFRASVEYPGGSVIRTTSNQLFVVKENPELIQTLISGMKRSESSEKTTPF</sequence>
<dbReference type="EMBL" id="PVTE01000006">
    <property type="protein sequence ID" value="PRY40832.1"/>
    <property type="molecule type" value="Genomic_DNA"/>
</dbReference>
<dbReference type="Proteomes" id="UP000238375">
    <property type="component" value="Unassembled WGS sequence"/>
</dbReference>
<dbReference type="AlphaFoldDB" id="A0A2T0T592"/>
<name>A0A2T0T592_9BACT</name>
<comment type="caution">
    <text evidence="1">The sequence shown here is derived from an EMBL/GenBank/DDBJ whole genome shotgun (WGS) entry which is preliminary data.</text>
</comment>
<keyword evidence="2" id="KW-1185">Reference proteome</keyword>
<evidence type="ECO:0000313" key="2">
    <source>
        <dbReference type="Proteomes" id="UP000238375"/>
    </source>
</evidence>
<dbReference type="RefSeq" id="WP_146141389.1">
    <property type="nucleotide sequence ID" value="NZ_PVTE01000006.1"/>
</dbReference>
<protein>
    <submittedName>
        <fullName evidence="1">Uncharacterized protein</fullName>
    </submittedName>
</protein>
<evidence type="ECO:0000313" key="1">
    <source>
        <dbReference type="EMBL" id="PRY40832.1"/>
    </source>
</evidence>
<gene>
    <name evidence="1" type="ORF">CLV58_10615</name>
</gene>
<reference evidence="1 2" key="1">
    <citation type="submission" date="2018-03" db="EMBL/GenBank/DDBJ databases">
        <title>Genomic Encyclopedia of Archaeal and Bacterial Type Strains, Phase II (KMG-II): from individual species to whole genera.</title>
        <authorList>
            <person name="Goeker M."/>
        </authorList>
    </citation>
    <scope>NUCLEOTIDE SEQUENCE [LARGE SCALE GENOMIC DNA]</scope>
    <source>
        <strain evidence="1 2">DSM 28354</strain>
    </source>
</reference>
<proteinExistence type="predicted"/>
<organism evidence="1 2">
    <name type="scientific">Spirosoma oryzae</name>
    <dbReference type="NCBI Taxonomy" id="1469603"/>
    <lineage>
        <taxon>Bacteria</taxon>
        <taxon>Pseudomonadati</taxon>
        <taxon>Bacteroidota</taxon>
        <taxon>Cytophagia</taxon>
        <taxon>Cytophagales</taxon>
        <taxon>Cytophagaceae</taxon>
        <taxon>Spirosoma</taxon>
    </lineage>
</organism>
<accession>A0A2T0T592</accession>